<name>A0ABY4KBA8_9FLAO</name>
<evidence type="ECO:0000259" key="8">
    <source>
        <dbReference type="Pfam" id="PF00999"/>
    </source>
</evidence>
<evidence type="ECO:0000256" key="3">
    <source>
        <dbReference type="ARBA" id="ARBA00022448"/>
    </source>
</evidence>
<feature type="transmembrane region" description="Helical" evidence="7">
    <location>
        <begin position="6"/>
        <end position="22"/>
    </location>
</feature>
<accession>A0ABY4KBA8</accession>
<feature type="transmembrane region" description="Helical" evidence="7">
    <location>
        <begin position="173"/>
        <end position="195"/>
    </location>
</feature>
<dbReference type="Proteomes" id="UP000830552">
    <property type="component" value="Chromosome"/>
</dbReference>
<organism evidence="9 10">
    <name type="scientific">Chryseobacterium nepalense</name>
    <dbReference type="NCBI Taxonomy" id="1854498"/>
    <lineage>
        <taxon>Bacteria</taxon>
        <taxon>Pseudomonadati</taxon>
        <taxon>Bacteroidota</taxon>
        <taxon>Flavobacteriia</taxon>
        <taxon>Flavobacteriales</taxon>
        <taxon>Weeksellaceae</taxon>
        <taxon>Chryseobacterium group</taxon>
        <taxon>Chryseobacterium</taxon>
    </lineage>
</organism>
<feature type="transmembrane region" description="Helical" evidence="7">
    <location>
        <begin position="145"/>
        <end position="167"/>
    </location>
</feature>
<feature type="transmembrane region" description="Helical" evidence="7">
    <location>
        <begin position="357"/>
        <end position="379"/>
    </location>
</feature>
<feature type="transmembrane region" description="Helical" evidence="7">
    <location>
        <begin position="216"/>
        <end position="235"/>
    </location>
</feature>
<sequence>MNGLLWSISILCLTTLGIMFVLKKFNQPYLIAYILVGIILGPHISGVFTDPEQTETIGEIGILLLMFFLGMEINVPDNRSLLIKPIVAQLIKILLSIGCAFLVGYFAGLPMNSILLIAILFIFNSTAVVSEFLNKHQTLKTTFGIMILNILIFQDLLLAPVLTLLKAWNKQDFHSFTIIFPVVLCGVIFLILKRIRTFREIKLPKFFASIEKDHDLQVFFGLFICLISGLLAEAAGISSAFGSFMAGVVVGRVTTFSWLEHSLAPFKVFFVTFFFVSIGLRLDIPYLFSNFSIILLGTFFVLASNSIMSAITFRLLKFGWRESWYGGALLSQTGEFGILALSVAYKSGIIEYSLYKSGLGITCLSLLLSTIWIAILYNVANRSKLGKIICK</sequence>
<proteinExistence type="inferred from homology"/>
<comment type="subcellular location">
    <subcellularLocation>
        <location evidence="1">Membrane</location>
        <topology evidence="1">Multi-pass membrane protein</topology>
    </subcellularLocation>
</comment>
<keyword evidence="4 7" id="KW-0812">Transmembrane</keyword>
<feature type="transmembrane region" description="Helical" evidence="7">
    <location>
        <begin position="29"/>
        <end position="45"/>
    </location>
</feature>
<keyword evidence="5 7" id="KW-1133">Transmembrane helix</keyword>
<evidence type="ECO:0000256" key="1">
    <source>
        <dbReference type="ARBA" id="ARBA00004141"/>
    </source>
</evidence>
<dbReference type="Gene3D" id="1.20.1530.20">
    <property type="match status" value="1"/>
</dbReference>
<evidence type="ECO:0000256" key="7">
    <source>
        <dbReference type="SAM" id="Phobius"/>
    </source>
</evidence>
<dbReference type="InterPro" id="IPR006153">
    <property type="entry name" value="Cation/H_exchanger_TM"/>
</dbReference>
<keyword evidence="3" id="KW-0813">Transport</keyword>
<evidence type="ECO:0000256" key="2">
    <source>
        <dbReference type="ARBA" id="ARBA00005551"/>
    </source>
</evidence>
<feature type="transmembrane region" description="Helical" evidence="7">
    <location>
        <begin position="294"/>
        <end position="316"/>
    </location>
</feature>
<evidence type="ECO:0000313" key="9">
    <source>
        <dbReference type="EMBL" id="UPQ77068.1"/>
    </source>
</evidence>
<protein>
    <submittedName>
        <fullName evidence="9">Cation:proton antiporter</fullName>
    </submittedName>
</protein>
<feature type="transmembrane region" description="Helical" evidence="7">
    <location>
        <begin position="266"/>
        <end position="288"/>
    </location>
</feature>
<keyword evidence="10" id="KW-1185">Reference proteome</keyword>
<evidence type="ECO:0000313" key="10">
    <source>
        <dbReference type="Proteomes" id="UP000830552"/>
    </source>
</evidence>
<dbReference type="InterPro" id="IPR038770">
    <property type="entry name" value="Na+/solute_symporter_sf"/>
</dbReference>
<feature type="transmembrane region" description="Helical" evidence="7">
    <location>
        <begin position="87"/>
        <end position="107"/>
    </location>
</feature>
<evidence type="ECO:0000256" key="6">
    <source>
        <dbReference type="ARBA" id="ARBA00023136"/>
    </source>
</evidence>
<comment type="similarity">
    <text evidence="2">Belongs to the monovalent cation:proton antiporter 2 (CPA2) transporter (TC 2.A.37) family.</text>
</comment>
<gene>
    <name evidence="9" type="ORF">M0D58_05795</name>
</gene>
<dbReference type="PANTHER" id="PTHR42751">
    <property type="entry name" value="SODIUM/HYDROGEN EXCHANGER FAMILY/TRKA DOMAIN PROTEIN"/>
    <property type="match status" value="1"/>
</dbReference>
<evidence type="ECO:0000256" key="4">
    <source>
        <dbReference type="ARBA" id="ARBA00022692"/>
    </source>
</evidence>
<reference evidence="9" key="1">
    <citation type="submission" date="2022-04" db="EMBL/GenBank/DDBJ databases">
        <title>Evolutionary, genomic, and biogeographic characterization of Chryseobacterium nepalense represented by a plastic-degrading bacterium AC3.</title>
        <authorList>
            <person name="Yin Z."/>
            <person name="Liu X."/>
            <person name="Wang D."/>
            <person name="Xie Z."/>
        </authorList>
    </citation>
    <scope>NUCLEOTIDE SEQUENCE</scope>
    <source>
        <strain evidence="9">AC3</strain>
    </source>
</reference>
<dbReference type="PANTHER" id="PTHR42751:SF3">
    <property type="entry name" value="SODIUM_GLUTAMATE SYMPORTER"/>
    <property type="match status" value="1"/>
</dbReference>
<dbReference type="Pfam" id="PF00999">
    <property type="entry name" value="Na_H_Exchanger"/>
    <property type="match status" value="1"/>
</dbReference>
<keyword evidence="6 7" id="KW-0472">Membrane</keyword>
<evidence type="ECO:0000256" key="5">
    <source>
        <dbReference type="ARBA" id="ARBA00022989"/>
    </source>
</evidence>
<feature type="transmembrane region" description="Helical" evidence="7">
    <location>
        <begin position="113"/>
        <end position="133"/>
    </location>
</feature>
<feature type="transmembrane region" description="Helical" evidence="7">
    <location>
        <begin position="57"/>
        <end position="75"/>
    </location>
</feature>
<dbReference type="RefSeq" id="WP_248394195.1">
    <property type="nucleotide sequence ID" value="NZ_CP096203.1"/>
</dbReference>
<feature type="domain" description="Cation/H+ exchanger transmembrane" evidence="8">
    <location>
        <begin position="14"/>
        <end position="376"/>
    </location>
</feature>
<dbReference type="EMBL" id="CP096203">
    <property type="protein sequence ID" value="UPQ77068.1"/>
    <property type="molecule type" value="Genomic_DNA"/>
</dbReference>